<dbReference type="EMBL" id="JAAZSQ010000026">
    <property type="protein sequence ID" value="NKX56545.1"/>
    <property type="molecule type" value="Genomic_DNA"/>
</dbReference>
<feature type="domain" description="Solute-binding protein family 3/N-terminal" evidence="2">
    <location>
        <begin position="40"/>
        <end position="152"/>
    </location>
</feature>
<dbReference type="PROSITE" id="PS51257">
    <property type="entry name" value="PROKAR_LIPOPROTEIN"/>
    <property type="match status" value="1"/>
</dbReference>
<feature type="signal peptide" evidence="1">
    <location>
        <begin position="1"/>
        <end position="18"/>
    </location>
</feature>
<dbReference type="Gene3D" id="3.40.190.10">
    <property type="entry name" value="Periplasmic binding protein-like II"/>
    <property type="match status" value="1"/>
</dbReference>
<protein>
    <submittedName>
        <fullName evidence="3">Transporter substrate-binding domain-containing protein</fullName>
    </submittedName>
</protein>
<proteinExistence type="predicted"/>
<dbReference type="RefSeq" id="WP_168488898.1">
    <property type="nucleotide sequence ID" value="NZ_JAAZSQ010000026.1"/>
</dbReference>
<sequence>MRIVRLISILALALPVLAGCGVSIPADPEGTLERVTDGTLRVGVSPNPPWTEIRPGADPGGTESELVRQFAAAHNAEVQWDTGGEEPLIGKLERGELDLVIGGLTKESPWSEKAALTRPYTEATSPQGKTEKHVLAVRMGENAFLFALERFLLDREEAP</sequence>
<dbReference type="AlphaFoldDB" id="A0A7X6K7F1"/>
<evidence type="ECO:0000313" key="3">
    <source>
        <dbReference type="EMBL" id="NKX56545.1"/>
    </source>
</evidence>
<comment type="caution">
    <text evidence="3">The sequence shown here is derived from an EMBL/GenBank/DDBJ whole genome shotgun (WGS) entry which is preliminary data.</text>
</comment>
<evidence type="ECO:0000313" key="4">
    <source>
        <dbReference type="Proteomes" id="UP000544090"/>
    </source>
</evidence>
<dbReference type="Pfam" id="PF00497">
    <property type="entry name" value="SBP_bac_3"/>
    <property type="match status" value="1"/>
</dbReference>
<evidence type="ECO:0000259" key="2">
    <source>
        <dbReference type="Pfam" id="PF00497"/>
    </source>
</evidence>
<dbReference type="SUPFAM" id="SSF53850">
    <property type="entry name" value="Periplasmic binding protein-like II"/>
    <property type="match status" value="1"/>
</dbReference>
<keyword evidence="4" id="KW-1185">Reference proteome</keyword>
<feature type="chain" id="PRO_5038842340" evidence="1">
    <location>
        <begin position="19"/>
        <end position="159"/>
    </location>
</feature>
<name>A0A7X6K7F1_9MICC</name>
<evidence type="ECO:0000256" key="1">
    <source>
        <dbReference type="SAM" id="SignalP"/>
    </source>
</evidence>
<dbReference type="Proteomes" id="UP000544090">
    <property type="component" value="Unassembled WGS sequence"/>
</dbReference>
<reference evidence="3 4" key="1">
    <citation type="submission" date="2020-04" db="EMBL/GenBank/DDBJ databases">
        <title>Arthrobacter sp. nov.</title>
        <authorList>
            <person name="Liu S."/>
        </authorList>
    </citation>
    <scope>NUCLEOTIDE SEQUENCE [LARGE SCALE GENOMIC DNA]</scope>
    <source>
        <strain evidence="3 4">E918</strain>
    </source>
</reference>
<organism evidence="3 4">
    <name type="scientific">Arthrobacter mobilis</name>
    <dbReference type="NCBI Taxonomy" id="2724944"/>
    <lineage>
        <taxon>Bacteria</taxon>
        <taxon>Bacillati</taxon>
        <taxon>Actinomycetota</taxon>
        <taxon>Actinomycetes</taxon>
        <taxon>Micrococcales</taxon>
        <taxon>Micrococcaceae</taxon>
        <taxon>Arthrobacter</taxon>
    </lineage>
</organism>
<accession>A0A7X6K7F1</accession>
<keyword evidence="1" id="KW-0732">Signal</keyword>
<dbReference type="InterPro" id="IPR001638">
    <property type="entry name" value="Solute-binding_3/MltF_N"/>
</dbReference>
<gene>
    <name evidence="3" type="ORF">HGG74_18855</name>
</gene>